<reference evidence="4" key="1">
    <citation type="journal article" date="2019" name="Int. J. Syst. Evol. Microbiol.">
        <title>The Global Catalogue of Microorganisms (GCM) 10K type strain sequencing project: providing services to taxonomists for standard genome sequencing and annotation.</title>
        <authorList>
            <consortium name="The Broad Institute Genomics Platform"/>
            <consortium name="The Broad Institute Genome Sequencing Center for Infectious Disease"/>
            <person name="Wu L."/>
            <person name="Ma J."/>
        </authorList>
    </citation>
    <scope>NUCLEOTIDE SEQUENCE [LARGE SCALE GENOMIC DNA]</scope>
    <source>
        <strain evidence="4">NBRC 111756</strain>
    </source>
</reference>
<evidence type="ECO:0000313" key="3">
    <source>
        <dbReference type="EMBL" id="MFC6671921.1"/>
    </source>
</evidence>
<comment type="caution">
    <text evidence="3">The sequence shown here is derived from an EMBL/GenBank/DDBJ whole genome shotgun (WGS) entry which is preliminary data.</text>
</comment>
<name>A0ABW2A339_9GAMM</name>
<keyword evidence="4" id="KW-1185">Reference proteome</keyword>
<dbReference type="Proteomes" id="UP001596422">
    <property type="component" value="Unassembled WGS sequence"/>
</dbReference>
<dbReference type="InterPro" id="IPR016174">
    <property type="entry name" value="Di-haem_cyt_TM"/>
</dbReference>
<evidence type="ECO:0008006" key="5">
    <source>
        <dbReference type="Google" id="ProtNLM"/>
    </source>
</evidence>
<gene>
    <name evidence="3" type="ORF">ACFQDL_19025</name>
</gene>
<keyword evidence="2" id="KW-0812">Transmembrane</keyword>
<proteinExistence type="predicted"/>
<evidence type="ECO:0000256" key="2">
    <source>
        <dbReference type="SAM" id="Phobius"/>
    </source>
</evidence>
<dbReference type="RefSeq" id="WP_379910398.1">
    <property type="nucleotide sequence ID" value="NZ_JBHSWE010000001.1"/>
</dbReference>
<dbReference type="SUPFAM" id="SSF81342">
    <property type="entry name" value="Transmembrane di-heme cytochromes"/>
    <property type="match status" value="1"/>
</dbReference>
<dbReference type="EMBL" id="JBHSWE010000001">
    <property type="protein sequence ID" value="MFC6671921.1"/>
    <property type="molecule type" value="Genomic_DNA"/>
</dbReference>
<feature type="transmembrane region" description="Helical" evidence="2">
    <location>
        <begin position="6"/>
        <end position="26"/>
    </location>
</feature>
<feature type="region of interest" description="Disordered" evidence="1">
    <location>
        <begin position="40"/>
        <end position="60"/>
    </location>
</feature>
<dbReference type="Gene3D" id="1.20.950.20">
    <property type="entry name" value="Transmembrane di-heme cytochromes, Chain C"/>
    <property type="match status" value="1"/>
</dbReference>
<organism evidence="3 4">
    <name type="scientific">Marinobacterium aestuariivivens</name>
    <dbReference type="NCBI Taxonomy" id="1698799"/>
    <lineage>
        <taxon>Bacteria</taxon>
        <taxon>Pseudomonadati</taxon>
        <taxon>Pseudomonadota</taxon>
        <taxon>Gammaproteobacteria</taxon>
        <taxon>Oceanospirillales</taxon>
        <taxon>Oceanospirillaceae</taxon>
        <taxon>Marinobacterium</taxon>
    </lineage>
</organism>
<protein>
    <recommendedName>
        <fullName evidence="5">Cytochrome b561 bacterial/Ni-hydrogenase domain-containing protein</fullName>
    </recommendedName>
</protein>
<keyword evidence="2" id="KW-1133">Transmembrane helix</keyword>
<sequence>MHEFFANLMLLLVFVHVGGVLVSSLLHRENLVRSMITGRKKLPESKQEAEACASEAKSRS</sequence>
<evidence type="ECO:0000256" key="1">
    <source>
        <dbReference type="SAM" id="MobiDB-lite"/>
    </source>
</evidence>
<accession>A0ABW2A339</accession>
<evidence type="ECO:0000313" key="4">
    <source>
        <dbReference type="Proteomes" id="UP001596422"/>
    </source>
</evidence>
<keyword evidence="2" id="KW-0472">Membrane</keyword>